<evidence type="ECO:0000313" key="3">
    <source>
        <dbReference type="EMBL" id="SDS49983.1"/>
    </source>
</evidence>
<keyword evidence="2" id="KW-0560">Oxidoreductase</keyword>
<dbReference type="Proteomes" id="UP000199597">
    <property type="component" value="Chromosome I"/>
</dbReference>
<dbReference type="PROSITE" id="PS00061">
    <property type="entry name" value="ADH_SHORT"/>
    <property type="match status" value="1"/>
</dbReference>
<dbReference type="InterPro" id="IPR036291">
    <property type="entry name" value="NAD(P)-bd_dom_sf"/>
</dbReference>
<reference evidence="4" key="1">
    <citation type="submission" date="2016-10" db="EMBL/GenBank/DDBJ databases">
        <authorList>
            <person name="Varghese N."/>
            <person name="Submissions S."/>
        </authorList>
    </citation>
    <scope>NUCLEOTIDE SEQUENCE [LARGE SCALE GENOMIC DNA]</scope>
    <source>
        <strain evidence="4">DSM 23676</strain>
    </source>
</reference>
<keyword evidence="4" id="KW-1185">Reference proteome</keyword>
<dbReference type="SUPFAM" id="SSF51735">
    <property type="entry name" value="NAD(P)-binding Rossmann-fold domains"/>
    <property type="match status" value="1"/>
</dbReference>
<dbReference type="RefSeq" id="WP_092012742.1">
    <property type="nucleotide sequence ID" value="NZ_LT629766.1"/>
</dbReference>
<comment type="similarity">
    <text evidence="1">Belongs to the short-chain dehydrogenases/reductases (SDR) family.</text>
</comment>
<dbReference type="InterPro" id="IPR002347">
    <property type="entry name" value="SDR_fam"/>
</dbReference>
<dbReference type="PRINTS" id="PR00081">
    <property type="entry name" value="GDHRDH"/>
</dbReference>
<dbReference type="OrthoDB" id="4481821at2"/>
<dbReference type="PANTHER" id="PTHR24321:SF8">
    <property type="entry name" value="ESTRADIOL 17-BETA-DEHYDROGENASE 8-RELATED"/>
    <property type="match status" value="1"/>
</dbReference>
<dbReference type="CDD" id="cd05233">
    <property type="entry name" value="SDR_c"/>
    <property type="match status" value="1"/>
</dbReference>
<dbReference type="GO" id="GO:0016491">
    <property type="term" value="F:oxidoreductase activity"/>
    <property type="evidence" value="ECO:0007669"/>
    <property type="project" value="UniProtKB-KW"/>
</dbReference>
<dbReference type="EMBL" id="LT629766">
    <property type="protein sequence ID" value="SDS49983.1"/>
    <property type="molecule type" value="Genomic_DNA"/>
</dbReference>
<evidence type="ECO:0000313" key="4">
    <source>
        <dbReference type="Proteomes" id="UP000199597"/>
    </source>
</evidence>
<gene>
    <name evidence="3" type="ORF">SAMN04489752_1845</name>
</gene>
<dbReference type="Gene3D" id="3.40.50.720">
    <property type="entry name" value="NAD(P)-binding Rossmann-like Domain"/>
    <property type="match status" value="1"/>
</dbReference>
<sequence length="255" mass="26553">MPDLSGKNGFVTAAGSGIGRASALAFARAGAKVLVTDIVEDTVEETCSLIRAAGGIAEGRIVDASSDEDARAVVADVVDRWGSLDFAHNHAGLGAAALPFAEQKREAWQRLFDVNVFGLMSFMKYELAQMEKQGAGAIVNTSSMSGKNGSPGLSPYNASKWAVNGMTQTAALEYAAKGIRVNAFCPSATMTPALASWAEASPEEYRAVTEAIPMKRVSSPEEQAAAAVWLCSDEAGFITGTLLNVDGGDGILGKQ</sequence>
<proteinExistence type="inferred from homology"/>
<evidence type="ECO:0000256" key="2">
    <source>
        <dbReference type="ARBA" id="ARBA00023002"/>
    </source>
</evidence>
<dbReference type="Pfam" id="PF13561">
    <property type="entry name" value="adh_short_C2"/>
    <property type="match status" value="1"/>
</dbReference>
<dbReference type="PANTHER" id="PTHR24321">
    <property type="entry name" value="DEHYDROGENASES, SHORT CHAIN"/>
    <property type="match status" value="1"/>
</dbReference>
<dbReference type="FunFam" id="3.40.50.720:FF:000084">
    <property type="entry name" value="Short-chain dehydrogenase reductase"/>
    <property type="match status" value="1"/>
</dbReference>
<accession>A0A1H1SQ37</accession>
<dbReference type="PRINTS" id="PR00080">
    <property type="entry name" value="SDRFAMILY"/>
</dbReference>
<dbReference type="InterPro" id="IPR020904">
    <property type="entry name" value="Sc_DH/Rdtase_CS"/>
</dbReference>
<organism evidence="3 4">
    <name type="scientific">Brevibacterium siliguriense</name>
    <dbReference type="NCBI Taxonomy" id="1136497"/>
    <lineage>
        <taxon>Bacteria</taxon>
        <taxon>Bacillati</taxon>
        <taxon>Actinomycetota</taxon>
        <taxon>Actinomycetes</taxon>
        <taxon>Micrococcales</taxon>
        <taxon>Brevibacteriaceae</taxon>
        <taxon>Brevibacterium</taxon>
    </lineage>
</organism>
<evidence type="ECO:0000256" key="1">
    <source>
        <dbReference type="ARBA" id="ARBA00006484"/>
    </source>
</evidence>
<dbReference type="STRING" id="1136497.SAMN04489752_1845"/>
<name>A0A1H1SQ37_9MICO</name>
<dbReference type="NCBIfam" id="NF005559">
    <property type="entry name" value="PRK07231.1"/>
    <property type="match status" value="1"/>
</dbReference>
<dbReference type="AlphaFoldDB" id="A0A1H1SQ37"/>
<protein>
    <submittedName>
        <fullName evidence="3">NAD(P)-dependent dehydrogenase, short-chain alcohol dehydrogenase family</fullName>
    </submittedName>
</protein>